<evidence type="ECO:0000313" key="3">
    <source>
        <dbReference type="EMBL" id="PWE14983.1"/>
    </source>
</evidence>
<accession>A0A2U2BLV1</accession>
<comment type="similarity">
    <text evidence="1">Belongs to the iron/ascorbate-dependent oxidoreductase family.</text>
</comment>
<keyword evidence="1" id="KW-0479">Metal-binding</keyword>
<dbReference type="PROSITE" id="PS51471">
    <property type="entry name" value="FE2OG_OXY"/>
    <property type="match status" value="1"/>
</dbReference>
<name>A0A2U2BLV1_ALCFA</name>
<evidence type="ECO:0000259" key="2">
    <source>
        <dbReference type="PROSITE" id="PS51471"/>
    </source>
</evidence>
<keyword evidence="1" id="KW-0560">Oxidoreductase</keyword>
<dbReference type="EMBL" id="QEXO01000002">
    <property type="protein sequence ID" value="PWE14983.1"/>
    <property type="molecule type" value="Genomic_DNA"/>
</dbReference>
<comment type="caution">
    <text evidence="3">The sequence shown here is derived from an EMBL/GenBank/DDBJ whole genome shotgun (WGS) entry which is preliminary data.</text>
</comment>
<keyword evidence="1" id="KW-0408">Iron</keyword>
<reference evidence="3 4" key="2">
    <citation type="submission" date="2018-05" db="EMBL/GenBank/DDBJ databases">
        <authorList>
            <person name="Lanie J.A."/>
            <person name="Ng W.-L."/>
            <person name="Kazmierczak K.M."/>
            <person name="Andrzejewski T.M."/>
            <person name="Davidsen T.M."/>
            <person name="Wayne K.J."/>
            <person name="Tettelin H."/>
            <person name="Glass J.I."/>
            <person name="Rusch D."/>
            <person name="Podicherti R."/>
            <person name="Tsui H.-C.T."/>
            <person name="Winkler M.E."/>
        </authorList>
    </citation>
    <scope>NUCLEOTIDE SEQUENCE [LARGE SCALE GENOMIC DNA]</scope>
    <source>
        <strain evidence="3 4">YBY</strain>
    </source>
</reference>
<dbReference type="InterPro" id="IPR055091">
    <property type="entry name" value="WelO5-like"/>
</dbReference>
<dbReference type="Proteomes" id="UP000245216">
    <property type="component" value="Unassembled WGS sequence"/>
</dbReference>
<evidence type="ECO:0000313" key="4">
    <source>
        <dbReference type="Proteomes" id="UP000245216"/>
    </source>
</evidence>
<dbReference type="InterPro" id="IPR005123">
    <property type="entry name" value="Oxoglu/Fe-dep_dioxygenase_dom"/>
</dbReference>
<gene>
    <name evidence="3" type="ORF">DF183_09905</name>
</gene>
<dbReference type="GO" id="GO:0046872">
    <property type="term" value="F:metal ion binding"/>
    <property type="evidence" value="ECO:0007669"/>
    <property type="project" value="UniProtKB-KW"/>
</dbReference>
<dbReference type="STRING" id="511.UZ73_08700"/>
<protein>
    <submittedName>
        <fullName evidence="3">2OG-Fe(II) oxygenase</fullName>
    </submittedName>
</protein>
<organism evidence="3 4">
    <name type="scientific">Alcaligenes faecalis</name>
    <dbReference type="NCBI Taxonomy" id="511"/>
    <lineage>
        <taxon>Bacteria</taxon>
        <taxon>Pseudomonadati</taxon>
        <taxon>Pseudomonadota</taxon>
        <taxon>Betaproteobacteria</taxon>
        <taxon>Burkholderiales</taxon>
        <taxon>Alcaligenaceae</taxon>
        <taxon>Alcaligenes</taxon>
    </lineage>
</organism>
<sequence length="256" mass="28797">MYLETERLRTEHMQSLLNGELLAIRLSQFIDAPTSQKLGKQIIDKGFDRYVNAPSIGRIGMAFYEAENQPERMASYFEGVFDNIDELRRRCAPYLSPIDVLRCTLDEVWPAGATLETLYGKKMYVGLSRVVQPDVHFLAHHDILAKDAPGNYQAISLQGQLAANVYLKMPEQGGELQIWQTELSPEEFDQMRGDSYGIQPDLLGAPEVQIRPGPGDLIIFNSRKMHAVTPGKGDLRLSLSCFVGYRGPAMPLTFWS</sequence>
<dbReference type="Gene3D" id="2.60.120.620">
    <property type="entry name" value="q2cbj1_9rhob like domain"/>
    <property type="match status" value="1"/>
</dbReference>
<evidence type="ECO:0000256" key="1">
    <source>
        <dbReference type="RuleBase" id="RU003682"/>
    </source>
</evidence>
<dbReference type="KEGG" id="afa:UZ73_08700"/>
<dbReference type="AlphaFoldDB" id="A0A2U2BLV1"/>
<dbReference type="Pfam" id="PF22814">
    <property type="entry name" value="WelO5"/>
    <property type="match status" value="1"/>
</dbReference>
<dbReference type="GO" id="GO:0016491">
    <property type="term" value="F:oxidoreductase activity"/>
    <property type="evidence" value="ECO:0007669"/>
    <property type="project" value="UniProtKB-KW"/>
</dbReference>
<proteinExistence type="inferred from homology"/>
<reference evidence="3 4" key="1">
    <citation type="submission" date="2018-05" db="EMBL/GenBank/DDBJ databases">
        <title>Genome Sequence of an Efficient Indole-Degrading Bacterium, Alcaligenes sp.YBY.</title>
        <authorList>
            <person name="Yang B."/>
        </authorList>
    </citation>
    <scope>NUCLEOTIDE SEQUENCE [LARGE SCALE GENOMIC DNA]</scope>
    <source>
        <strain evidence="3 4">YBY</strain>
    </source>
</reference>
<dbReference type="RefSeq" id="WP_045930716.1">
    <property type="nucleotide sequence ID" value="NZ_RHXK01000003.1"/>
</dbReference>
<feature type="domain" description="Fe2OG dioxygenase" evidence="2">
    <location>
        <begin position="121"/>
        <end position="245"/>
    </location>
</feature>